<feature type="compositionally biased region" description="Low complexity" evidence="1">
    <location>
        <begin position="218"/>
        <end position="230"/>
    </location>
</feature>
<accession>A0ABU3B0X1</accession>
<feature type="non-terminal residue" evidence="2">
    <location>
        <position position="1"/>
    </location>
</feature>
<evidence type="ECO:0000256" key="1">
    <source>
        <dbReference type="SAM" id="MobiDB-lite"/>
    </source>
</evidence>
<reference evidence="2" key="1">
    <citation type="submission" date="2024-05" db="EMBL/GenBank/DDBJ databases">
        <title>30 novel species of actinomycetes from the DSMZ collection.</title>
        <authorList>
            <person name="Nouioui I."/>
        </authorList>
    </citation>
    <scope>NUCLEOTIDE SEQUENCE</scope>
    <source>
        <strain evidence="2">DSM 40712</strain>
    </source>
</reference>
<comment type="caution">
    <text evidence="2">The sequence shown here is derived from an EMBL/GenBank/DDBJ whole genome shotgun (WGS) entry which is preliminary data.</text>
</comment>
<dbReference type="Proteomes" id="UP001180724">
    <property type="component" value="Unassembled WGS sequence"/>
</dbReference>
<dbReference type="EMBL" id="JAVRFH010000096">
    <property type="protein sequence ID" value="MDT0616099.1"/>
    <property type="molecule type" value="Genomic_DNA"/>
</dbReference>
<keyword evidence="3" id="KW-1185">Reference proteome</keyword>
<gene>
    <name evidence="2" type="ORF">RM812_39000</name>
</gene>
<proteinExistence type="predicted"/>
<name>A0ABU3B0X1_9ACTN</name>
<evidence type="ECO:0000313" key="3">
    <source>
        <dbReference type="Proteomes" id="UP001180724"/>
    </source>
</evidence>
<protein>
    <submittedName>
        <fullName evidence="2">Uncharacterized protein</fullName>
    </submittedName>
</protein>
<feature type="region of interest" description="Disordered" evidence="1">
    <location>
        <begin position="218"/>
        <end position="242"/>
    </location>
</feature>
<organism evidence="2 3">
    <name type="scientific">Streptomyces lancefieldiae</name>
    <dbReference type="NCBI Taxonomy" id="3075520"/>
    <lineage>
        <taxon>Bacteria</taxon>
        <taxon>Bacillati</taxon>
        <taxon>Actinomycetota</taxon>
        <taxon>Actinomycetes</taxon>
        <taxon>Kitasatosporales</taxon>
        <taxon>Streptomycetaceae</taxon>
        <taxon>Streptomyces</taxon>
    </lineage>
</organism>
<evidence type="ECO:0000313" key="2">
    <source>
        <dbReference type="EMBL" id="MDT0616099.1"/>
    </source>
</evidence>
<sequence>KDVDGKERPMWRTRWWVPDGRHSDQPHPPLLLVFNRIGPRNPDTVIAQLAELTQRHWKGTWYEDCFHMYDGKLPIVVTSMKHLKEHGPAGAVFRRFGRPHHQTLLEAIGNPRREAHDARKQTEYTARHREHQEQLRRIAAQHKAGREANRPVCADCGTRFTDERWKPRSAVRPQGHQMSRQKDAAVSVDSYGCSVAAGRLCHACPQAPLQYVSRRRASATANTETRTRNALTCSAEGRPANP</sequence>